<evidence type="ECO:0000256" key="1">
    <source>
        <dbReference type="ARBA" id="ARBA00012997"/>
    </source>
</evidence>
<feature type="domain" description="Inositol polyphosphate-related phosphatase" evidence="3">
    <location>
        <begin position="3"/>
        <end position="394"/>
    </location>
</feature>
<dbReference type="InterPro" id="IPR000300">
    <property type="entry name" value="IPPc"/>
</dbReference>
<dbReference type="GO" id="GO:0004445">
    <property type="term" value="F:inositol-polyphosphate 5-phosphatase activity"/>
    <property type="evidence" value="ECO:0007669"/>
    <property type="project" value="UniProtKB-EC"/>
</dbReference>
<comment type="caution">
    <text evidence="4">The sequence shown here is derived from an EMBL/GenBank/DDBJ whole genome shotgun (WGS) entry which is preliminary data.</text>
</comment>
<dbReference type="SUPFAM" id="SSF56219">
    <property type="entry name" value="DNase I-like"/>
    <property type="match status" value="1"/>
</dbReference>
<dbReference type="GO" id="GO:0046856">
    <property type="term" value="P:phosphatidylinositol dephosphorylation"/>
    <property type="evidence" value="ECO:0007669"/>
    <property type="project" value="InterPro"/>
</dbReference>
<dbReference type="AlphaFoldDB" id="A0A9D3QB50"/>
<accession>A0A9D3QB50</accession>
<protein>
    <recommendedName>
        <fullName evidence="1">inositol-polyphosphate 5-phosphatase</fullName>
        <ecNumber evidence="1">3.1.3.56</ecNumber>
    </recommendedName>
</protein>
<keyword evidence="5" id="KW-1185">Reference proteome</keyword>
<evidence type="ECO:0000313" key="5">
    <source>
        <dbReference type="Proteomes" id="UP001046870"/>
    </source>
</evidence>
<comment type="similarity">
    <text evidence="2">Belongs to the inositol 1,4,5-trisphosphate 5-phosphatase type I family.</text>
</comment>
<dbReference type="Pfam" id="PF22669">
    <property type="entry name" value="Exo_endo_phos2"/>
    <property type="match status" value="1"/>
</dbReference>
<dbReference type="CDD" id="cd09092">
    <property type="entry name" value="INPP5A"/>
    <property type="match status" value="1"/>
</dbReference>
<dbReference type="Gene3D" id="3.60.10.10">
    <property type="entry name" value="Endonuclease/exonuclease/phosphatase"/>
    <property type="match status" value="1"/>
</dbReference>
<sequence>MGTYIDVLLVTANVGSLFDNVGEIETDWLREFFTTVHTYKPRFVALHFQEVGGKDYMVNMGHAENFFRNIESSEEMREFDRVCIYVDNHFKAVDSFTALGSMYFIHKSLKNIYQYDFNIKDFKAVSGHNRYVGSLDGVTTVEKEKFPKNFWPDFKWSRKGYMRTRWIIHNQGLDLVNVHLFHDASNLIACNSSPSVYSANRKKALRYVINRVSDSSYTPLPFFLFGDFNFRLDTLSLVQNLSRSADVQTVKKDSSNEVEKIICEEKDNDHKVLLHIETKLFAYLHQAVFREDNGRALLKYDKEITAFQDVITEEDILFPPSYPYSEDYSKPTQYMNTRCPSWCDRILMSHSARDIIHRGEEEESKVVYNTLGPSVCMGDHKPVFLFFPLKTNGH</sequence>
<dbReference type="InterPro" id="IPR036691">
    <property type="entry name" value="Endo/exonu/phosph_ase_sf"/>
</dbReference>
<proteinExistence type="inferred from homology"/>
<name>A0A9D3QB50_MEGAT</name>
<gene>
    <name evidence="4" type="ORF">MATL_G00058890</name>
</gene>
<dbReference type="Proteomes" id="UP001046870">
    <property type="component" value="Chromosome 4"/>
</dbReference>
<evidence type="ECO:0000259" key="3">
    <source>
        <dbReference type="SMART" id="SM00128"/>
    </source>
</evidence>
<dbReference type="OrthoDB" id="5780965at2759"/>
<dbReference type="InterPro" id="IPR039737">
    <property type="entry name" value="INPP5A"/>
</dbReference>
<dbReference type="PANTHER" id="PTHR12997:SF9">
    <property type="entry name" value="INOSITOL-POLYPHOSPHATE 5-PHOSPHATASE"/>
    <property type="match status" value="1"/>
</dbReference>
<organism evidence="4 5">
    <name type="scientific">Megalops atlanticus</name>
    <name type="common">Tarpon</name>
    <name type="synonym">Clupea gigantea</name>
    <dbReference type="NCBI Taxonomy" id="7932"/>
    <lineage>
        <taxon>Eukaryota</taxon>
        <taxon>Metazoa</taxon>
        <taxon>Chordata</taxon>
        <taxon>Craniata</taxon>
        <taxon>Vertebrata</taxon>
        <taxon>Euteleostomi</taxon>
        <taxon>Actinopterygii</taxon>
        <taxon>Neopterygii</taxon>
        <taxon>Teleostei</taxon>
        <taxon>Elopiformes</taxon>
        <taxon>Megalopidae</taxon>
        <taxon>Megalops</taxon>
    </lineage>
</organism>
<reference evidence="4" key="1">
    <citation type="submission" date="2021-01" db="EMBL/GenBank/DDBJ databases">
        <authorList>
            <person name="Zahm M."/>
            <person name="Roques C."/>
            <person name="Cabau C."/>
            <person name="Klopp C."/>
            <person name="Donnadieu C."/>
            <person name="Jouanno E."/>
            <person name="Lampietro C."/>
            <person name="Louis A."/>
            <person name="Herpin A."/>
            <person name="Echchiki A."/>
            <person name="Berthelot C."/>
            <person name="Parey E."/>
            <person name="Roest-Crollius H."/>
            <person name="Braasch I."/>
            <person name="Postlethwait J."/>
            <person name="Bobe J."/>
            <person name="Montfort J."/>
            <person name="Bouchez O."/>
            <person name="Begum T."/>
            <person name="Mejri S."/>
            <person name="Adams A."/>
            <person name="Chen W.-J."/>
            <person name="Guiguen Y."/>
        </authorList>
    </citation>
    <scope>NUCLEOTIDE SEQUENCE</scope>
    <source>
        <strain evidence="4">YG-15Mar2019-1</strain>
        <tissue evidence="4">Brain</tissue>
    </source>
</reference>
<dbReference type="SMART" id="SM00128">
    <property type="entry name" value="IPPc"/>
    <property type="match status" value="1"/>
</dbReference>
<evidence type="ECO:0000313" key="4">
    <source>
        <dbReference type="EMBL" id="KAG7480683.1"/>
    </source>
</evidence>
<dbReference type="EC" id="3.1.3.56" evidence="1"/>
<dbReference type="EMBL" id="JAFDVH010000004">
    <property type="protein sequence ID" value="KAG7480683.1"/>
    <property type="molecule type" value="Genomic_DNA"/>
</dbReference>
<evidence type="ECO:0000256" key="2">
    <source>
        <dbReference type="ARBA" id="ARBA00023599"/>
    </source>
</evidence>
<dbReference type="PANTHER" id="PTHR12997">
    <property type="entry name" value="TYPE I INOSITOL-1,4,5-TRISPHOSPHATE 5-PHOSPHATASE"/>
    <property type="match status" value="1"/>
</dbReference>